<dbReference type="Pfam" id="PF00059">
    <property type="entry name" value="Lectin_C"/>
    <property type="match status" value="2"/>
</dbReference>
<protein>
    <submittedName>
        <fullName evidence="6">C-type lectin domain-containing protein</fullName>
    </submittedName>
</protein>
<dbReference type="InterPro" id="IPR018378">
    <property type="entry name" value="C-type_lectin_CS"/>
</dbReference>
<dbReference type="Proteomes" id="UP000274131">
    <property type="component" value="Unassembled WGS sequence"/>
</dbReference>
<reference evidence="4 5" key="2">
    <citation type="submission" date="2018-10" db="EMBL/GenBank/DDBJ databases">
        <authorList>
            <consortium name="Pathogen Informatics"/>
        </authorList>
    </citation>
    <scope>NUCLEOTIDE SEQUENCE [LARGE SCALE GENOMIC DNA]</scope>
</reference>
<feature type="domain" description="C-type lectin" evidence="3">
    <location>
        <begin position="1"/>
        <end position="97"/>
    </location>
</feature>
<name>A0A0N4VG20_ENTVE</name>
<organism evidence="6">
    <name type="scientific">Enterobius vermicularis</name>
    <name type="common">Human pinworm</name>
    <dbReference type="NCBI Taxonomy" id="51028"/>
    <lineage>
        <taxon>Eukaryota</taxon>
        <taxon>Metazoa</taxon>
        <taxon>Ecdysozoa</taxon>
        <taxon>Nematoda</taxon>
        <taxon>Chromadorea</taxon>
        <taxon>Rhabditida</taxon>
        <taxon>Spirurina</taxon>
        <taxon>Oxyuridomorpha</taxon>
        <taxon>Oxyuroidea</taxon>
        <taxon>Oxyuridae</taxon>
        <taxon>Enterobius</taxon>
    </lineage>
</organism>
<evidence type="ECO:0000256" key="2">
    <source>
        <dbReference type="SAM" id="Phobius"/>
    </source>
</evidence>
<evidence type="ECO:0000256" key="1">
    <source>
        <dbReference type="ARBA" id="ARBA00023157"/>
    </source>
</evidence>
<dbReference type="EMBL" id="UXUI01009819">
    <property type="protein sequence ID" value="VDD94361.1"/>
    <property type="molecule type" value="Genomic_DNA"/>
</dbReference>
<accession>A0A0N4VG20</accession>
<keyword evidence="1" id="KW-1015">Disulfide bond</keyword>
<evidence type="ECO:0000259" key="3">
    <source>
        <dbReference type="PROSITE" id="PS50041"/>
    </source>
</evidence>
<dbReference type="InterPro" id="IPR016187">
    <property type="entry name" value="CTDL_fold"/>
</dbReference>
<evidence type="ECO:0000313" key="6">
    <source>
        <dbReference type="WBParaSite" id="EVEC_0000971501-mRNA-1"/>
    </source>
</evidence>
<dbReference type="InterPro" id="IPR001304">
    <property type="entry name" value="C-type_lectin-like"/>
</dbReference>
<sequence length="711" mass="83235">MQYDVAADFCEDHGGKLPSIISEKENTLLSRSSHYGFWNGFERSYSSSKWGWIDGINGNVSFWKNGQPSEIVGHVKVDQRGRWEVVSDETCAEAVCMIRDIENSIKCPQYFREGQMEVRRTTVVNVRDGKWHYCLFDIQTKYNKRTTLDESRKYCYRTFHGQFLSTSSVREFIFLHSELYKVSDEKRPNVVIAPVERSFLRHLADANLTRTSAEYGHLKFRLPHPEEDQKYLCRPGWTFVGGICYQSISRTGDWYALDGYCRSWNYGLLATFYTKDDLEQLKTKWKYPASSDELYIGCKREGAKTCVFEDKRLAPFLNCKDTKNYCTFGSNGVYLSDGRKSIRGICEYKSQIFFTDEKSIQRFACKKYFDKKIIFENQGQSTSGNKTYYGQINQRLNFENAQRHCEAEDSMLASFSTVEEFKTIKRKTSSLLGNAKKYKSASYWIGLKQVNEKWQWMDTTTVDYIAWNSFNVTAETFGVLKCMFVDEAGSWNRENCDVEHDFLCKYEYFTESKPFWLSLVLYSNDWLWPFRDRPTFGNWKSGEPDQCCPSSKIYAAYSEKGEWSDTSPSFKATTVCKYRKGQLYKDVEKPYAAAYNEVEEEMREAEKLRTEDDYMGEDGKLRQRKQTEQEAMKHTYMLYTAVAFLMFATIFSILIAIIRTRLKTVFDVKPPLYDEFYEPFVATPLTQESTQYEDVKDRSQDYQLKLLSMSH</sequence>
<keyword evidence="2" id="KW-0812">Transmembrane</keyword>
<reference evidence="6" key="1">
    <citation type="submission" date="2017-02" db="UniProtKB">
        <authorList>
            <consortium name="WormBaseParasite"/>
        </authorList>
    </citation>
    <scope>IDENTIFICATION</scope>
</reference>
<evidence type="ECO:0000313" key="4">
    <source>
        <dbReference type="EMBL" id="VDD94361.1"/>
    </source>
</evidence>
<keyword evidence="5" id="KW-1185">Reference proteome</keyword>
<dbReference type="InterPro" id="IPR016186">
    <property type="entry name" value="C-type_lectin-like/link_sf"/>
</dbReference>
<proteinExistence type="predicted"/>
<dbReference type="PROSITE" id="PS50041">
    <property type="entry name" value="C_TYPE_LECTIN_2"/>
    <property type="match status" value="3"/>
</dbReference>
<dbReference type="PROSITE" id="PS00615">
    <property type="entry name" value="C_TYPE_LECTIN_1"/>
    <property type="match status" value="1"/>
</dbReference>
<dbReference type="Gene3D" id="3.10.100.10">
    <property type="entry name" value="Mannose-Binding Protein A, subunit A"/>
    <property type="match status" value="4"/>
</dbReference>
<keyword evidence="2" id="KW-1133">Transmembrane helix</keyword>
<dbReference type="WBParaSite" id="EVEC_0000971501-mRNA-1">
    <property type="protein sequence ID" value="EVEC_0000971501-mRNA-1"/>
    <property type="gene ID" value="EVEC_0000971501"/>
</dbReference>
<dbReference type="PANTHER" id="PTHR22803">
    <property type="entry name" value="MANNOSE, PHOSPHOLIPASE, LECTIN RECEPTOR RELATED"/>
    <property type="match status" value="1"/>
</dbReference>
<evidence type="ECO:0000313" key="5">
    <source>
        <dbReference type="Proteomes" id="UP000274131"/>
    </source>
</evidence>
<dbReference type="AlphaFoldDB" id="A0A0N4VG20"/>
<feature type="domain" description="C-type lectin" evidence="3">
    <location>
        <begin position="515"/>
        <end position="577"/>
    </location>
</feature>
<dbReference type="SUPFAM" id="SSF56436">
    <property type="entry name" value="C-type lectin-like"/>
    <property type="match status" value="4"/>
</dbReference>
<dbReference type="SMART" id="SM00034">
    <property type="entry name" value="CLECT"/>
    <property type="match status" value="3"/>
</dbReference>
<gene>
    <name evidence="4" type="ORF">EVEC_LOCUS9112</name>
</gene>
<dbReference type="CDD" id="cd00037">
    <property type="entry name" value="CLECT"/>
    <property type="match status" value="2"/>
</dbReference>
<feature type="transmembrane region" description="Helical" evidence="2">
    <location>
        <begin position="636"/>
        <end position="658"/>
    </location>
</feature>
<dbReference type="STRING" id="51028.A0A0N4VG20"/>
<dbReference type="InterPro" id="IPR050111">
    <property type="entry name" value="C-type_lectin/snaclec_domain"/>
</dbReference>
<feature type="domain" description="C-type lectin" evidence="3">
    <location>
        <begin position="383"/>
        <end position="505"/>
    </location>
</feature>
<dbReference type="OrthoDB" id="5877732at2759"/>
<keyword evidence="2" id="KW-0472">Membrane</keyword>